<name>A0A7G4AW87_9CAUD</name>
<protein>
    <submittedName>
        <fullName evidence="1">Uncharacterized protein</fullName>
    </submittedName>
</protein>
<sequence length="54" mass="6157">MIMEFNEDQLRLIRAACVVAMPHIDDPENYFEPWKSTYAVATAQLKKLGVEDSA</sequence>
<evidence type="ECO:0000313" key="2">
    <source>
        <dbReference type="Proteomes" id="UP000515922"/>
    </source>
</evidence>
<keyword evidence="2" id="KW-1185">Reference proteome</keyword>
<evidence type="ECO:0000313" key="1">
    <source>
        <dbReference type="EMBL" id="QMP84277.1"/>
    </source>
</evidence>
<dbReference type="Proteomes" id="UP000515922">
    <property type="component" value="Segment"/>
</dbReference>
<reference evidence="1 2" key="1">
    <citation type="submission" date="2020-07" db="EMBL/GenBank/DDBJ databases">
        <title>Streptomyces phage Genome sequencing and assembly.</title>
        <authorList>
            <person name="Sharma V."/>
            <person name="Hardy A."/>
            <person name="Frunzke J."/>
        </authorList>
    </citation>
    <scope>NUCLEOTIDE SEQUENCE [LARGE SCALE GENOMIC DNA]</scope>
</reference>
<organism evidence="1 2">
    <name type="scientific">Streptomyces phage Coruscant</name>
    <dbReference type="NCBI Taxonomy" id="2739834"/>
    <lineage>
        <taxon>Viruses</taxon>
        <taxon>Duplodnaviria</taxon>
        <taxon>Heunggongvirae</taxon>
        <taxon>Uroviricota</taxon>
        <taxon>Caudoviricetes</taxon>
        <taxon>Stanwilliamsviridae</taxon>
        <taxon>Boydwoodruffvirinae</taxon>
        <taxon>Coruscantvirus</taxon>
        <taxon>Coruscantvirus coruscant</taxon>
    </lineage>
</organism>
<accession>A0A7G4AW87</accession>
<gene>
    <name evidence="1" type="ORF">HUN41_00178</name>
</gene>
<dbReference type="EMBL" id="MT711976">
    <property type="protein sequence ID" value="QMP84277.1"/>
    <property type="molecule type" value="Genomic_DNA"/>
</dbReference>
<proteinExistence type="predicted"/>